<evidence type="ECO:0000313" key="2">
    <source>
        <dbReference type="Proteomes" id="UP000321062"/>
    </source>
</evidence>
<dbReference type="EMBL" id="CP041690">
    <property type="protein sequence ID" value="QEE19531.1"/>
    <property type="molecule type" value="Genomic_DNA"/>
</dbReference>
<dbReference type="Proteomes" id="UP000321062">
    <property type="component" value="Chromosome"/>
</dbReference>
<dbReference type="Gene3D" id="3.10.450.530">
    <property type="entry name" value="Ribonuclease toxin, BrnT, of type II toxin-antitoxin system"/>
    <property type="match status" value="1"/>
</dbReference>
<dbReference type="Pfam" id="PF04365">
    <property type="entry name" value="BrnT_toxin"/>
    <property type="match status" value="1"/>
</dbReference>
<dbReference type="InterPro" id="IPR007460">
    <property type="entry name" value="BrnT_toxin"/>
</dbReference>
<sequence>MRTITWDEPKRLANLAKHGMDFNDLTEDFFLGALVIPARNGRFQAFGSLGDSTISVIFAVLGTEGLSIISMRSASAAERKLL</sequence>
<reference evidence="1 2" key="1">
    <citation type="journal article" date="2015" name="Int. J. Syst. Evol. Microbiol.">
        <title>Youhaiella tibetensis gen. nov., sp. nov., isolated from subsurface sediment.</title>
        <authorList>
            <person name="Wang Y.X."/>
            <person name="Huang F.Q."/>
            <person name="Nogi Y."/>
            <person name="Pang S.J."/>
            <person name="Wang P.K."/>
            <person name="Lv J."/>
        </authorList>
    </citation>
    <scope>NUCLEOTIDE SEQUENCE [LARGE SCALE GENOMIC DNA]</scope>
    <source>
        <strain evidence="2">fig4</strain>
    </source>
</reference>
<dbReference type="AlphaFoldDB" id="A0A5B9DJR8"/>
<dbReference type="OrthoDB" id="839663at2"/>
<gene>
    <name evidence="1" type="ORF">FNA67_04800</name>
</gene>
<keyword evidence="2" id="KW-1185">Reference proteome</keyword>
<dbReference type="RefSeq" id="WP_147655246.1">
    <property type="nucleotide sequence ID" value="NZ_BMFM01000001.1"/>
</dbReference>
<organism evidence="1 2">
    <name type="scientific">Paradevosia tibetensis</name>
    <dbReference type="NCBI Taxonomy" id="1447062"/>
    <lineage>
        <taxon>Bacteria</taxon>
        <taxon>Pseudomonadati</taxon>
        <taxon>Pseudomonadota</taxon>
        <taxon>Alphaproteobacteria</taxon>
        <taxon>Hyphomicrobiales</taxon>
        <taxon>Devosiaceae</taxon>
        <taxon>Paradevosia</taxon>
    </lineage>
</organism>
<dbReference type="KEGG" id="yti:FNA67_04800"/>
<proteinExistence type="predicted"/>
<evidence type="ECO:0000313" key="1">
    <source>
        <dbReference type="EMBL" id="QEE19531.1"/>
    </source>
</evidence>
<dbReference type="InterPro" id="IPR038573">
    <property type="entry name" value="BrnT_sf"/>
</dbReference>
<protein>
    <submittedName>
        <fullName evidence="1">Uncharacterized protein</fullName>
    </submittedName>
</protein>
<accession>A0A5B9DJR8</accession>
<name>A0A5B9DJR8_9HYPH</name>